<feature type="region of interest" description="Disordered" evidence="5">
    <location>
        <begin position="1"/>
        <end position="31"/>
    </location>
</feature>
<dbReference type="SMART" id="SM00356">
    <property type="entry name" value="ZnF_C3H1"/>
    <property type="match status" value="1"/>
</dbReference>
<dbReference type="EMBL" id="JAINDJ010000008">
    <property type="protein sequence ID" value="KAG9439258.1"/>
    <property type="molecule type" value="Genomic_DNA"/>
</dbReference>
<protein>
    <recommendedName>
        <fullName evidence="6">C3H1-type domain-containing protein</fullName>
    </recommendedName>
</protein>
<keyword evidence="8" id="KW-1185">Reference proteome</keyword>
<feature type="domain" description="C3H1-type" evidence="6">
    <location>
        <begin position="154"/>
        <end position="181"/>
    </location>
</feature>
<comment type="caution">
    <text evidence="7">The sequence shown here is derived from an EMBL/GenBank/DDBJ whole genome shotgun (WGS) entry which is preliminary data.</text>
</comment>
<dbReference type="PANTHER" id="PTHR36886">
    <property type="entry name" value="PROTEIN FRIGIDA-ESSENTIAL 1"/>
    <property type="match status" value="1"/>
</dbReference>
<evidence type="ECO:0000256" key="3">
    <source>
        <dbReference type="ARBA" id="ARBA00022833"/>
    </source>
</evidence>
<dbReference type="Gene3D" id="4.10.1000.10">
    <property type="entry name" value="Zinc finger, CCCH-type"/>
    <property type="match status" value="1"/>
</dbReference>
<keyword evidence="2 4" id="KW-0863">Zinc-finger</keyword>
<evidence type="ECO:0000256" key="2">
    <source>
        <dbReference type="ARBA" id="ARBA00022771"/>
    </source>
</evidence>
<evidence type="ECO:0000313" key="8">
    <source>
        <dbReference type="Proteomes" id="UP000825729"/>
    </source>
</evidence>
<dbReference type="GO" id="GO:0008270">
    <property type="term" value="F:zinc ion binding"/>
    <property type="evidence" value="ECO:0007669"/>
    <property type="project" value="UniProtKB-KW"/>
</dbReference>
<feature type="compositionally biased region" description="Polar residues" evidence="5">
    <location>
        <begin position="11"/>
        <end position="23"/>
    </location>
</feature>
<dbReference type="InterPro" id="IPR052650">
    <property type="entry name" value="Zinc_finger_CCCH"/>
</dbReference>
<keyword evidence="1 4" id="KW-0479">Metal-binding</keyword>
<sequence>MPSLGDGDKPASTSGQSEPSNSEGRIVGNGAVADEVVEKKDDAKISDLSQDHQCGGDDGDPLLVSFTPEKLKIDLTSNILPKHDEEVSQAKLGSSMEHVQVMLTSNEVAIDSLAKDDPVAERSNASPSTKVGSLTPLQRPRSMSPTVESEGRAKRSTIICDFYAKGWCIKGSTCKFLHEKHSLHKCSSPSARDLGVAGKGEFMEHIGFGQEFPRSILHSQSPSSKGSNLLATRLLVREYGGTQTQQFEPIPIPRNDPRVLSPVKEVLLRNKVKHDSSMLNYELPVQPWAGEDFHKSHTLRKGCASNYPLNEMEHTRLHPKNYDQPQEFPFIHEEHMYRKHSPPVIVDPERREVLHDRKFGKKYSCDAHNSLPDYRLPSRGSFFAYDSSRGDTTMKPHGQFFSYDEYLSSSPMNSSSRISSSNHSISVFGTSSSHGFSPLITELFDGRGLLDGEKQYYDRRSSSFSRSSSPYHSRSGEDHPMSSGPKARPFSSDWEPSVPFRSSFCPPIGLSSSPEDQYDPILDSLEPANGGTNAYKASTFFNSHGAVIQCLPHQVTNAADVVLDKNISIPRSNVDIVIEATTGDTQNGRPKQDKKVISYELKEHKHEAAKMGFEAKSKVQADRSKHDKESKVLKIFRVALVDFVKELVRPSWRGGQLSKDAHKAIVRKAVDKVLSSLQFHQVPSSDESISQYLSSSRPKLSRLVEMRLVHILPREYEKLCSNEVCMTDEAGFASCEECMKSYVAMKASSPIRWVISAIKRSITESFEMVSLLVGGSHILSSRSKLDENSSLVIIRIPQEF</sequence>
<proteinExistence type="predicted"/>
<feature type="compositionally biased region" description="Low complexity" evidence="5">
    <location>
        <begin position="462"/>
        <end position="473"/>
    </location>
</feature>
<organism evidence="7 8">
    <name type="scientific">Aristolochia fimbriata</name>
    <name type="common">White veined hardy Dutchman's pipe vine</name>
    <dbReference type="NCBI Taxonomy" id="158543"/>
    <lineage>
        <taxon>Eukaryota</taxon>
        <taxon>Viridiplantae</taxon>
        <taxon>Streptophyta</taxon>
        <taxon>Embryophyta</taxon>
        <taxon>Tracheophyta</taxon>
        <taxon>Spermatophyta</taxon>
        <taxon>Magnoliopsida</taxon>
        <taxon>Magnoliidae</taxon>
        <taxon>Piperales</taxon>
        <taxon>Aristolochiaceae</taxon>
        <taxon>Aristolochia</taxon>
    </lineage>
</organism>
<feature type="region of interest" description="Disordered" evidence="5">
    <location>
        <begin position="41"/>
        <end position="60"/>
    </location>
</feature>
<dbReference type="AlphaFoldDB" id="A0AAV7DSM5"/>
<dbReference type="InterPro" id="IPR036855">
    <property type="entry name" value="Znf_CCCH_sf"/>
</dbReference>
<accession>A0AAV7DSM5</accession>
<evidence type="ECO:0000256" key="5">
    <source>
        <dbReference type="SAM" id="MobiDB-lite"/>
    </source>
</evidence>
<dbReference type="InterPro" id="IPR000571">
    <property type="entry name" value="Znf_CCCH"/>
</dbReference>
<dbReference type="PROSITE" id="PS50103">
    <property type="entry name" value="ZF_C3H1"/>
    <property type="match status" value="1"/>
</dbReference>
<dbReference type="Proteomes" id="UP000825729">
    <property type="component" value="Unassembled WGS sequence"/>
</dbReference>
<feature type="region of interest" description="Disordered" evidence="5">
    <location>
        <begin position="460"/>
        <end position="494"/>
    </location>
</feature>
<feature type="region of interest" description="Disordered" evidence="5">
    <location>
        <begin position="117"/>
        <end position="150"/>
    </location>
</feature>
<dbReference type="SUPFAM" id="SSF90229">
    <property type="entry name" value="CCCH zinc finger"/>
    <property type="match status" value="1"/>
</dbReference>
<evidence type="ECO:0000256" key="4">
    <source>
        <dbReference type="PROSITE-ProRule" id="PRU00723"/>
    </source>
</evidence>
<evidence type="ECO:0000313" key="7">
    <source>
        <dbReference type="EMBL" id="KAG9439258.1"/>
    </source>
</evidence>
<reference evidence="7 8" key="1">
    <citation type="submission" date="2021-07" db="EMBL/GenBank/DDBJ databases">
        <title>The Aristolochia fimbriata genome: insights into angiosperm evolution, floral development and chemical biosynthesis.</title>
        <authorList>
            <person name="Jiao Y."/>
        </authorList>
    </citation>
    <scope>NUCLEOTIDE SEQUENCE [LARGE SCALE GENOMIC DNA]</scope>
    <source>
        <strain evidence="7">IBCAS-2021</strain>
        <tissue evidence="7">Leaf</tissue>
    </source>
</reference>
<keyword evidence="3 4" id="KW-0862">Zinc</keyword>
<name>A0AAV7DSM5_ARIFI</name>
<dbReference type="PANTHER" id="PTHR36886:SF3">
    <property type="entry name" value="PROTEIN FRIGIDA-ESSENTIAL 1"/>
    <property type="match status" value="1"/>
</dbReference>
<evidence type="ECO:0000256" key="1">
    <source>
        <dbReference type="ARBA" id="ARBA00022723"/>
    </source>
</evidence>
<evidence type="ECO:0000259" key="6">
    <source>
        <dbReference type="PROSITE" id="PS50103"/>
    </source>
</evidence>
<feature type="zinc finger region" description="C3H1-type" evidence="4">
    <location>
        <begin position="154"/>
        <end position="181"/>
    </location>
</feature>
<feature type="compositionally biased region" description="Polar residues" evidence="5">
    <location>
        <begin position="123"/>
        <end position="147"/>
    </location>
</feature>
<gene>
    <name evidence="7" type="ORF">H6P81_019423</name>
</gene>
<dbReference type="Pfam" id="PF00642">
    <property type="entry name" value="zf-CCCH"/>
    <property type="match status" value="1"/>
</dbReference>